<accession>K3X0L2</accession>
<sequence>MESMENSAALSASTSASTGSAPYTAVFGGSHAADQEQRRKLFELFEACVLTDVVLVVQDQVIAAHRVVLATASPFFHALFTSGMKESFESRIELNEIHAPAFRELVKYMYLGQLHITGETILAILHTANQLEMLEVVEICCKQLMLELNVANCVDIYLCCENLKMRPACRMLAHAARAMIETYFCDVYRTDAFKNLPLYGVIKILLRRKLRVQDDAAVLSWLMHDPKTRKIELTRIFSSLQISEDPSGLKDTAAASLSLYQALSFSGMINSKDRVKDRCASPASTSITPALVDSNSRGEANKREPPVIDEKLSVQPLTPTIFVIGGFNGPSALKTVEYLDFHTNEWFAAANMLEKRSYSGVVVSDQNKIFVIGGTCSSRHLKSMEMYDPERNTWTVMPPMRRARSYLGSAYSNGYIYVVGGFNGMSHLNSVERFDVQNQTWEEVQPLGIGRSGLAVVAMNGHIYAIGGYDGRKHLKSVEVYDPRQNQWFPVASMRYARNGPAAVAQVKINSILVYGGESRHGIRMNTSERLDLTTGMWHDIDAFVDSRSGHVAFSFLHDSFLFCLGGSNKKDEYLDTVHRYDHLTKQWNIHSRMLSQRCGLNVAVAFTSPTASCFQAQKKSSSSSSSSSSLTPPLAPSA</sequence>
<protein>
    <recommendedName>
        <fullName evidence="4">BTB domain-containing protein</fullName>
    </recommendedName>
</protein>
<evidence type="ECO:0000256" key="1">
    <source>
        <dbReference type="ARBA" id="ARBA00022441"/>
    </source>
</evidence>
<feature type="domain" description="BTB" evidence="4">
    <location>
        <begin position="51"/>
        <end position="118"/>
    </location>
</feature>
<dbReference type="SMART" id="SM00612">
    <property type="entry name" value="Kelch"/>
    <property type="match status" value="6"/>
</dbReference>
<dbReference type="VEuPathDB" id="FungiDB:PYU1_G010738"/>
<dbReference type="EnsemblProtists" id="PYU1_T010761">
    <property type="protein sequence ID" value="PYU1_T010761"/>
    <property type="gene ID" value="PYU1_G010738"/>
</dbReference>
<dbReference type="PANTHER" id="PTHR45632">
    <property type="entry name" value="LD33804P"/>
    <property type="match status" value="1"/>
</dbReference>
<dbReference type="HOGENOM" id="CLU_004253_14_2_1"/>
<dbReference type="PROSITE" id="PS50097">
    <property type="entry name" value="BTB"/>
    <property type="match status" value="1"/>
</dbReference>
<dbReference type="AlphaFoldDB" id="K3X0L2"/>
<dbReference type="EMBL" id="GL376592">
    <property type="status" value="NOT_ANNOTATED_CDS"/>
    <property type="molecule type" value="Genomic_DNA"/>
</dbReference>
<dbReference type="OMA" id="CAVFNNL"/>
<reference evidence="6" key="2">
    <citation type="submission" date="2010-04" db="EMBL/GenBank/DDBJ databases">
        <authorList>
            <person name="Buell R."/>
            <person name="Hamilton J."/>
            <person name="Hostetler J."/>
        </authorList>
    </citation>
    <scope>NUCLEOTIDE SEQUENCE [LARGE SCALE GENOMIC DNA]</scope>
    <source>
        <strain evidence="6">DAOM:BR144</strain>
    </source>
</reference>
<dbReference type="Gene3D" id="1.25.40.420">
    <property type="match status" value="1"/>
</dbReference>
<dbReference type="PANTHER" id="PTHR45632:SF3">
    <property type="entry name" value="KELCH-LIKE PROTEIN 32"/>
    <property type="match status" value="1"/>
</dbReference>
<dbReference type="SUPFAM" id="SSF117281">
    <property type="entry name" value="Kelch motif"/>
    <property type="match status" value="2"/>
</dbReference>
<dbReference type="SUPFAM" id="SSF54695">
    <property type="entry name" value="POZ domain"/>
    <property type="match status" value="1"/>
</dbReference>
<evidence type="ECO:0000256" key="2">
    <source>
        <dbReference type="ARBA" id="ARBA00022737"/>
    </source>
</evidence>
<evidence type="ECO:0000256" key="3">
    <source>
        <dbReference type="SAM" id="MobiDB-lite"/>
    </source>
</evidence>
<dbReference type="Gene3D" id="2.120.10.80">
    <property type="entry name" value="Kelch-type beta propeller"/>
    <property type="match status" value="2"/>
</dbReference>
<evidence type="ECO:0000313" key="5">
    <source>
        <dbReference type="EnsemblProtists" id="PYU1_T010761"/>
    </source>
</evidence>
<feature type="compositionally biased region" description="Low complexity" evidence="3">
    <location>
        <begin position="621"/>
        <end position="630"/>
    </location>
</feature>
<dbReference type="Proteomes" id="UP000019132">
    <property type="component" value="Unassembled WGS sequence"/>
</dbReference>
<evidence type="ECO:0000259" key="4">
    <source>
        <dbReference type="PROSITE" id="PS50097"/>
    </source>
</evidence>
<keyword evidence="2" id="KW-0677">Repeat</keyword>
<proteinExistence type="predicted"/>
<dbReference type="InParanoid" id="K3X0L2"/>
<keyword evidence="6" id="KW-1185">Reference proteome</keyword>
<dbReference type="Pfam" id="PF00651">
    <property type="entry name" value="BTB"/>
    <property type="match status" value="1"/>
</dbReference>
<dbReference type="eggNOG" id="KOG4441">
    <property type="taxonomic scope" value="Eukaryota"/>
</dbReference>
<dbReference type="STRING" id="431595.K3X0L2"/>
<evidence type="ECO:0000313" key="6">
    <source>
        <dbReference type="Proteomes" id="UP000019132"/>
    </source>
</evidence>
<name>K3X0L2_GLOUD</name>
<reference evidence="5" key="3">
    <citation type="submission" date="2015-02" db="UniProtKB">
        <authorList>
            <consortium name="EnsemblProtists"/>
        </authorList>
    </citation>
    <scope>IDENTIFICATION</scope>
    <source>
        <strain evidence="5">DAOM BR144</strain>
    </source>
</reference>
<dbReference type="InterPro" id="IPR006652">
    <property type="entry name" value="Kelch_1"/>
</dbReference>
<dbReference type="Pfam" id="PF01344">
    <property type="entry name" value="Kelch_1"/>
    <property type="match status" value="1"/>
</dbReference>
<dbReference type="Pfam" id="PF07707">
    <property type="entry name" value="BACK"/>
    <property type="match status" value="1"/>
</dbReference>
<dbReference type="InterPro" id="IPR000210">
    <property type="entry name" value="BTB/POZ_dom"/>
</dbReference>
<dbReference type="Gene3D" id="3.30.710.10">
    <property type="entry name" value="Potassium Channel Kv1.1, Chain A"/>
    <property type="match status" value="1"/>
</dbReference>
<dbReference type="SMART" id="SM00225">
    <property type="entry name" value="BTB"/>
    <property type="match status" value="1"/>
</dbReference>
<dbReference type="InterPro" id="IPR015915">
    <property type="entry name" value="Kelch-typ_b-propeller"/>
</dbReference>
<dbReference type="InterPro" id="IPR011333">
    <property type="entry name" value="SKP1/BTB/POZ_sf"/>
</dbReference>
<organism evidence="5 6">
    <name type="scientific">Globisporangium ultimum (strain ATCC 200006 / CBS 805.95 / DAOM BR144)</name>
    <name type="common">Pythium ultimum</name>
    <dbReference type="NCBI Taxonomy" id="431595"/>
    <lineage>
        <taxon>Eukaryota</taxon>
        <taxon>Sar</taxon>
        <taxon>Stramenopiles</taxon>
        <taxon>Oomycota</taxon>
        <taxon>Peronosporomycetes</taxon>
        <taxon>Pythiales</taxon>
        <taxon>Pythiaceae</taxon>
        <taxon>Globisporangium</taxon>
    </lineage>
</organism>
<dbReference type="Pfam" id="PF24681">
    <property type="entry name" value="Kelch_KLHDC2_KLHL20_DRC7"/>
    <property type="match status" value="1"/>
</dbReference>
<dbReference type="SMART" id="SM00875">
    <property type="entry name" value="BACK"/>
    <property type="match status" value="1"/>
</dbReference>
<reference evidence="6" key="1">
    <citation type="journal article" date="2010" name="Genome Biol.">
        <title>Genome sequence of the necrotrophic plant pathogen Pythium ultimum reveals original pathogenicity mechanisms and effector repertoire.</title>
        <authorList>
            <person name="Levesque C.A."/>
            <person name="Brouwer H."/>
            <person name="Cano L."/>
            <person name="Hamilton J.P."/>
            <person name="Holt C."/>
            <person name="Huitema E."/>
            <person name="Raffaele S."/>
            <person name="Robideau G.P."/>
            <person name="Thines M."/>
            <person name="Win J."/>
            <person name="Zerillo M.M."/>
            <person name="Beakes G.W."/>
            <person name="Boore J.L."/>
            <person name="Busam D."/>
            <person name="Dumas B."/>
            <person name="Ferriera S."/>
            <person name="Fuerstenberg S.I."/>
            <person name="Gachon C.M."/>
            <person name="Gaulin E."/>
            <person name="Govers F."/>
            <person name="Grenville-Briggs L."/>
            <person name="Horner N."/>
            <person name="Hostetler J."/>
            <person name="Jiang R.H."/>
            <person name="Johnson J."/>
            <person name="Krajaejun T."/>
            <person name="Lin H."/>
            <person name="Meijer H.J."/>
            <person name="Moore B."/>
            <person name="Morris P."/>
            <person name="Phuntmart V."/>
            <person name="Puiu D."/>
            <person name="Shetty J."/>
            <person name="Stajich J.E."/>
            <person name="Tripathy S."/>
            <person name="Wawra S."/>
            <person name="van West P."/>
            <person name="Whitty B.R."/>
            <person name="Coutinho P.M."/>
            <person name="Henrissat B."/>
            <person name="Martin F."/>
            <person name="Thomas P.D."/>
            <person name="Tyler B.M."/>
            <person name="De Vries R.P."/>
            <person name="Kamoun S."/>
            <person name="Yandell M."/>
            <person name="Tisserat N."/>
            <person name="Buell C.R."/>
        </authorList>
    </citation>
    <scope>NUCLEOTIDE SEQUENCE</scope>
    <source>
        <strain evidence="6">DAOM:BR144</strain>
    </source>
</reference>
<dbReference type="InterPro" id="IPR011705">
    <property type="entry name" value="BACK"/>
</dbReference>
<feature type="region of interest" description="Disordered" evidence="3">
    <location>
        <begin position="618"/>
        <end position="639"/>
    </location>
</feature>
<keyword evidence="1" id="KW-0880">Kelch repeat</keyword>